<evidence type="ECO:0000256" key="5">
    <source>
        <dbReference type="ARBA" id="ARBA00022741"/>
    </source>
</evidence>
<feature type="modified residue" description="4-aspartylphosphate" evidence="12">
    <location>
        <position position="752"/>
    </location>
</feature>
<evidence type="ECO:0000256" key="12">
    <source>
        <dbReference type="PROSITE-ProRule" id="PRU00169"/>
    </source>
</evidence>
<dbReference type="InterPro" id="IPR013656">
    <property type="entry name" value="PAS_4"/>
</dbReference>
<dbReference type="CDD" id="cd00082">
    <property type="entry name" value="HisKA"/>
    <property type="match status" value="1"/>
</dbReference>
<dbReference type="CDD" id="cd17546">
    <property type="entry name" value="REC_hyHK_CKI1_RcsC-like"/>
    <property type="match status" value="1"/>
</dbReference>
<dbReference type="Pfam" id="PF08448">
    <property type="entry name" value="PAS_4"/>
    <property type="match status" value="1"/>
</dbReference>
<protein>
    <recommendedName>
        <fullName evidence="10">Sensory/regulatory protein RpfC</fullName>
        <ecNumber evidence="2">2.7.13.3</ecNumber>
    </recommendedName>
</protein>
<dbReference type="InterPro" id="IPR003661">
    <property type="entry name" value="HisK_dim/P_dom"/>
</dbReference>
<dbReference type="Gene3D" id="3.30.565.10">
    <property type="entry name" value="Histidine kinase-like ATPase, C-terminal domain"/>
    <property type="match status" value="1"/>
</dbReference>
<keyword evidence="8" id="KW-0902">Two-component regulatory system</keyword>
<evidence type="ECO:0000256" key="3">
    <source>
        <dbReference type="ARBA" id="ARBA00022553"/>
    </source>
</evidence>
<dbReference type="InterPro" id="IPR036097">
    <property type="entry name" value="HisK_dim/P_sf"/>
</dbReference>
<keyword evidence="6 18" id="KW-0418">Kinase</keyword>
<feature type="domain" description="Histidine kinase" evidence="14">
    <location>
        <begin position="316"/>
        <end position="538"/>
    </location>
</feature>
<feature type="domain" description="Response regulatory" evidence="15">
    <location>
        <begin position="703"/>
        <end position="821"/>
    </location>
</feature>
<dbReference type="SMART" id="SM00448">
    <property type="entry name" value="REC"/>
    <property type="match status" value="2"/>
</dbReference>
<dbReference type="CDD" id="cd00088">
    <property type="entry name" value="HPT"/>
    <property type="match status" value="1"/>
</dbReference>
<dbReference type="InterPro" id="IPR036641">
    <property type="entry name" value="HPT_dom_sf"/>
</dbReference>
<dbReference type="PROSITE" id="PS50109">
    <property type="entry name" value="HIS_KIN"/>
    <property type="match status" value="1"/>
</dbReference>
<evidence type="ECO:0000256" key="13">
    <source>
        <dbReference type="SAM" id="SignalP"/>
    </source>
</evidence>
<dbReference type="PANTHER" id="PTHR45339:SF5">
    <property type="entry name" value="HISTIDINE KINASE"/>
    <property type="match status" value="1"/>
</dbReference>
<evidence type="ECO:0000259" key="17">
    <source>
        <dbReference type="PROSITE" id="PS50894"/>
    </source>
</evidence>
<feature type="domain" description="Response regulatory" evidence="15">
    <location>
        <begin position="558"/>
        <end position="677"/>
    </location>
</feature>
<dbReference type="RefSeq" id="WP_145237535.1">
    <property type="nucleotide sequence ID" value="NZ_CP036273.1"/>
</dbReference>
<keyword evidence="7" id="KW-0067">ATP-binding</keyword>
<feature type="chain" id="PRO_5022202903" description="Sensory/regulatory protein RpfC" evidence="13">
    <location>
        <begin position="27"/>
        <end position="981"/>
    </location>
</feature>
<dbReference type="SMART" id="SM00388">
    <property type="entry name" value="HisKA"/>
    <property type="match status" value="1"/>
</dbReference>
<evidence type="ECO:0000313" key="18">
    <source>
        <dbReference type="EMBL" id="QDU20276.1"/>
    </source>
</evidence>
<dbReference type="OrthoDB" id="9762493at2"/>
<proteinExistence type="predicted"/>
<evidence type="ECO:0000259" key="16">
    <source>
        <dbReference type="PROSITE" id="PS50112"/>
    </source>
</evidence>
<evidence type="ECO:0000313" key="19">
    <source>
        <dbReference type="Proteomes" id="UP000319576"/>
    </source>
</evidence>
<name>A0A517XRY7_9BACT</name>
<dbReference type="Pfam" id="PF02518">
    <property type="entry name" value="HATPase_c"/>
    <property type="match status" value="1"/>
</dbReference>
<dbReference type="EMBL" id="CP036273">
    <property type="protein sequence ID" value="QDU20276.1"/>
    <property type="molecule type" value="Genomic_DNA"/>
</dbReference>
<feature type="domain" description="HPt" evidence="17">
    <location>
        <begin position="862"/>
        <end position="963"/>
    </location>
</feature>
<evidence type="ECO:0000256" key="11">
    <source>
        <dbReference type="PROSITE-ProRule" id="PRU00110"/>
    </source>
</evidence>
<feature type="domain" description="PAS" evidence="16">
    <location>
        <begin position="178"/>
        <end position="223"/>
    </location>
</feature>
<dbReference type="GO" id="GO:0005524">
    <property type="term" value="F:ATP binding"/>
    <property type="evidence" value="ECO:0007669"/>
    <property type="project" value="UniProtKB-KW"/>
</dbReference>
<keyword evidence="3 12" id="KW-0597">Phosphoprotein</keyword>
<dbReference type="SUPFAM" id="SSF47384">
    <property type="entry name" value="Homodimeric domain of signal transducing histidine kinase"/>
    <property type="match status" value="1"/>
</dbReference>
<organism evidence="18 19">
    <name type="scientific">Urbifossiella limnaea</name>
    <dbReference type="NCBI Taxonomy" id="2528023"/>
    <lineage>
        <taxon>Bacteria</taxon>
        <taxon>Pseudomonadati</taxon>
        <taxon>Planctomycetota</taxon>
        <taxon>Planctomycetia</taxon>
        <taxon>Gemmatales</taxon>
        <taxon>Gemmataceae</taxon>
        <taxon>Urbifossiella</taxon>
    </lineage>
</organism>
<comment type="subunit">
    <text evidence="9">At low DSF concentrations, interacts with RpfF.</text>
</comment>
<evidence type="ECO:0000256" key="10">
    <source>
        <dbReference type="ARBA" id="ARBA00068150"/>
    </source>
</evidence>
<dbReference type="NCBIfam" id="TIGR00229">
    <property type="entry name" value="sensory_box"/>
    <property type="match status" value="1"/>
</dbReference>
<evidence type="ECO:0000256" key="1">
    <source>
        <dbReference type="ARBA" id="ARBA00000085"/>
    </source>
</evidence>
<evidence type="ECO:0000256" key="7">
    <source>
        <dbReference type="ARBA" id="ARBA00022840"/>
    </source>
</evidence>
<dbReference type="GO" id="GO:0000155">
    <property type="term" value="F:phosphorelay sensor kinase activity"/>
    <property type="evidence" value="ECO:0007669"/>
    <property type="project" value="InterPro"/>
</dbReference>
<dbReference type="Gene3D" id="1.10.287.130">
    <property type="match status" value="1"/>
</dbReference>
<evidence type="ECO:0000259" key="14">
    <source>
        <dbReference type="PROSITE" id="PS50109"/>
    </source>
</evidence>
<keyword evidence="4 18" id="KW-0808">Transferase</keyword>
<feature type="signal peptide" evidence="13">
    <location>
        <begin position="1"/>
        <end position="26"/>
    </location>
</feature>
<dbReference type="FunFam" id="3.30.565.10:FF:000010">
    <property type="entry name" value="Sensor histidine kinase RcsC"/>
    <property type="match status" value="1"/>
</dbReference>
<dbReference type="SMART" id="SM00387">
    <property type="entry name" value="HATPase_c"/>
    <property type="match status" value="1"/>
</dbReference>
<dbReference type="InterPro" id="IPR011006">
    <property type="entry name" value="CheY-like_superfamily"/>
</dbReference>
<feature type="modified residue" description="Phosphohistidine" evidence="11">
    <location>
        <position position="901"/>
    </location>
</feature>
<evidence type="ECO:0000256" key="2">
    <source>
        <dbReference type="ARBA" id="ARBA00012438"/>
    </source>
</evidence>
<dbReference type="CDD" id="cd16922">
    <property type="entry name" value="HATPase_EvgS-ArcB-TorS-like"/>
    <property type="match status" value="1"/>
</dbReference>
<dbReference type="InterPro" id="IPR005467">
    <property type="entry name" value="His_kinase_dom"/>
</dbReference>
<evidence type="ECO:0000259" key="15">
    <source>
        <dbReference type="PROSITE" id="PS50110"/>
    </source>
</evidence>
<dbReference type="InterPro" id="IPR036890">
    <property type="entry name" value="HATPase_C_sf"/>
</dbReference>
<evidence type="ECO:0000256" key="6">
    <source>
        <dbReference type="ARBA" id="ARBA00022777"/>
    </source>
</evidence>
<keyword evidence="5" id="KW-0547">Nucleotide-binding</keyword>
<dbReference type="CDD" id="cd00130">
    <property type="entry name" value="PAS"/>
    <property type="match status" value="1"/>
</dbReference>
<feature type="modified residue" description="4-aspartylphosphate" evidence="12">
    <location>
        <position position="612"/>
    </location>
</feature>
<dbReference type="PANTHER" id="PTHR45339">
    <property type="entry name" value="HYBRID SIGNAL TRANSDUCTION HISTIDINE KINASE J"/>
    <property type="match status" value="1"/>
</dbReference>
<dbReference type="Gene3D" id="1.20.120.160">
    <property type="entry name" value="HPT domain"/>
    <property type="match status" value="1"/>
</dbReference>
<dbReference type="InterPro" id="IPR001789">
    <property type="entry name" value="Sig_transdc_resp-reg_receiver"/>
</dbReference>
<dbReference type="Pfam" id="PF00072">
    <property type="entry name" value="Response_reg"/>
    <property type="match status" value="1"/>
</dbReference>
<keyword evidence="19" id="KW-1185">Reference proteome</keyword>
<dbReference type="AlphaFoldDB" id="A0A517XRY7"/>
<dbReference type="InterPro" id="IPR003594">
    <property type="entry name" value="HATPase_dom"/>
</dbReference>
<dbReference type="InterPro" id="IPR035965">
    <property type="entry name" value="PAS-like_dom_sf"/>
</dbReference>
<evidence type="ECO:0000256" key="8">
    <source>
        <dbReference type="ARBA" id="ARBA00023012"/>
    </source>
</evidence>
<dbReference type="InterPro" id="IPR000014">
    <property type="entry name" value="PAS"/>
</dbReference>
<dbReference type="PROSITE" id="PS50894">
    <property type="entry name" value="HPT"/>
    <property type="match status" value="1"/>
</dbReference>
<dbReference type="Pfam" id="PF01627">
    <property type="entry name" value="Hpt"/>
    <property type="match status" value="1"/>
</dbReference>
<keyword evidence="13" id="KW-0732">Signal</keyword>
<dbReference type="Gene3D" id="3.40.50.2300">
    <property type="match status" value="2"/>
</dbReference>
<comment type="catalytic activity">
    <reaction evidence="1">
        <text>ATP + protein L-histidine = ADP + protein N-phospho-L-histidine.</text>
        <dbReference type="EC" id="2.7.13.3"/>
    </reaction>
</comment>
<dbReference type="FunFam" id="1.10.287.130:FF:000002">
    <property type="entry name" value="Two-component osmosensing histidine kinase"/>
    <property type="match status" value="1"/>
</dbReference>
<dbReference type="KEGG" id="uli:ETAA1_22220"/>
<evidence type="ECO:0000256" key="9">
    <source>
        <dbReference type="ARBA" id="ARBA00064003"/>
    </source>
</evidence>
<gene>
    <name evidence="18" type="primary">barA_1</name>
    <name evidence="18" type="ORF">ETAA1_22220</name>
</gene>
<dbReference type="SUPFAM" id="SSF55874">
    <property type="entry name" value="ATPase domain of HSP90 chaperone/DNA topoisomerase II/histidine kinase"/>
    <property type="match status" value="1"/>
</dbReference>
<dbReference type="SUPFAM" id="SSF55785">
    <property type="entry name" value="PYP-like sensor domain (PAS domain)"/>
    <property type="match status" value="1"/>
</dbReference>
<dbReference type="Proteomes" id="UP000319576">
    <property type="component" value="Chromosome"/>
</dbReference>
<accession>A0A517XRY7</accession>
<dbReference type="Pfam" id="PF00512">
    <property type="entry name" value="HisKA"/>
    <property type="match status" value="1"/>
</dbReference>
<evidence type="ECO:0000256" key="4">
    <source>
        <dbReference type="ARBA" id="ARBA00022679"/>
    </source>
</evidence>
<dbReference type="PRINTS" id="PR00344">
    <property type="entry name" value="BCTRLSENSOR"/>
</dbReference>
<dbReference type="SUPFAM" id="SSF47226">
    <property type="entry name" value="Histidine-containing phosphotransfer domain, HPT domain"/>
    <property type="match status" value="1"/>
</dbReference>
<dbReference type="PROSITE" id="PS50110">
    <property type="entry name" value="RESPONSE_REGULATORY"/>
    <property type="match status" value="2"/>
</dbReference>
<sequence precursor="true">MNRVCFGLVSLLLCVLFLARNVGVLADPDAAELARRQAVCEAVAVECAVLSYRGESPAAAESFARAVARRSPEVLSIGIRNADGRLVADTGGHTQHWADATDTATPTHLQAEVPKADGSAWARVEVACRPLPFSGAWRYAGGSMLPLLAFCSVGWFAATAVYLRTVLRKIDLAEARVVPDRVKATLNTLSEGVVVLDRHGVIALANDAFGRAVGVPADDLRGRRASDLPWSAGAVPISEAEHPWVKVLRDAAPQTGHVLGLRAGEGKTLSVNSTPILADDGSCRGALATFDDLTPVEKARATAEAANRAKSEFLANVSHEIRTPMNAIMGMTELVLEGGRLTGEQRECLGIVGESATALLGVINDLLDLSKIEAGKFDLDPADFDLRAVLDDTLQGLALRAHTKGLELGCDIPADVPDVLVGDAGRLRQVVVNLVGNAIKFTHAGEVFVRVRVGERSAGVANLLVSVVDTGIGIPSDKLQAVFEPFTQADGGTSRKYGGSGLGLTISAHLVRLMGGEVWAESTVGRGSAFHFTARFGVPSHSHASLSLSDFYLTEGGPVLVAEDNLTTQRALAGMLERLNFQPTTADDTPSALAALEAAAAAGTPLPLLLVDATLPEPDGFVLAEQAVARRLARSVVVLLSSADLPRDVERCRTLGVAHLRKPVRRVDLARVLQLAVDPTQLTGGVPTPAPRVTPPAGPTGLRVLVVEDNRFNQLVTARKLERWGHSVTVTADGREALTALADRSFDLMFTDLQMPDMSGFELAAAVRRSEAGGRSRMPIVALTAHAMSGTREECLNAGMDDYVSKPVRDDDLHAVLRRVAVPAESGAEDTNARHRQDTNDVRTPADATFDRTTVLERVGGNRDVLRQLVGVFYQDCNTQMAALRAAIGNGDADGVRDAAHTVKGMVAFFSQPGATEAARALEDIGTRGELSGAASRCAELARELARIEAGLAEFAPPPADGWHLGFADRSEAETVCPAEL</sequence>
<dbReference type="SMART" id="SM00091">
    <property type="entry name" value="PAS"/>
    <property type="match status" value="1"/>
</dbReference>
<reference evidence="18 19" key="1">
    <citation type="submission" date="2019-02" db="EMBL/GenBank/DDBJ databases">
        <title>Deep-cultivation of Planctomycetes and their phenomic and genomic characterization uncovers novel biology.</title>
        <authorList>
            <person name="Wiegand S."/>
            <person name="Jogler M."/>
            <person name="Boedeker C."/>
            <person name="Pinto D."/>
            <person name="Vollmers J."/>
            <person name="Rivas-Marin E."/>
            <person name="Kohn T."/>
            <person name="Peeters S.H."/>
            <person name="Heuer A."/>
            <person name="Rast P."/>
            <person name="Oberbeckmann S."/>
            <person name="Bunk B."/>
            <person name="Jeske O."/>
            <person name="Meyerdierks A."/>
            <person name="Storesund J.E."/>
            <person name="Kallscheuer N."/>
            <person name="Luecker S."/>
            <person name="Lage O.M."/>
            <person name="Pohl T."/>
            <person name="Merkel B.J."/>
            <person name="Hornburger P."/>
            <person name="Mueller R.-W."/>
            <person name="Bruemmer F."/>
            <person name="Labrenz M."/>
            <person name="Spormann A.M."/>
            <person name="Op den Camp H."/>
            <person name="Overmann J."/>
            <person name="Amann R."/>
            <person name="Jetten M.S.M."/>
            <person name="Mascher T."/>
            <person name="Medema M.H."/>
            <person name="Devos D.P."/>
            <person name="Kaster A.-K."/>
            <person name="Ovreas L."/>
            <person name="Rohde M."/>
            <person name="Galperin M.Y."/>
            <person name="Jogler C."/>
        </authorList>
    </citation>
    <scope>NUCLEOTIDE SEQUENCE [LARGE SCALE GENOMIC DNA]</scope>
    <source>
        <strain evidence="18 19">ETA_A1</strain>
    </source>
</reference>
<dbReference type="SUPFAM" id="SSF52172">
    <property type="entry name" value="CheY-like"/>
    <property type="match status" value="2"/>
</dbReference>
<dbReference type="Gene3D" id="3.30.450.20">
    <property type="entry name" value="PAS domain"/>
    <property type="match status" value="1"/>
</dbReference>
<dbReference type="InterPro" id="IPR008207">
    <property type="entry name" value="Sig_transdc_His_kin_Hpt_dom"/>
</dbReference>
<dbReference type="EC" id="2.7.13.3" evidence="2"/>
<dbReference type="GO" id="GO:0005886">
    <property type="term" value="C:plasma membrane"/>
    <property type="evidence" value="ECO:0007669"/>
    <property type="project" value="UniProtKB-SubCell"/>
</dbReference>
<dbReference type="PROSITE" id="PS50112">
    <property type="entry name" value="PAS"/>
    <property type="match status" value="1"/>
</dbReference>
<dbReference type="InterPro" id="IPR004358">
    <property type="entry name" value="Sig_transdc_His_kin-like_C"/>
</dbReference>